<dbReference type="GO" id="GO:0016787">
    <property type="term" value="F:hydrolase activity"/>
    <property type="evidence" value="ECO:0007669"/>
    <property type="project" value="UniProtKB-KW"/>
</dbReference>
<dbReference type="InterPro" id="IPR001466">
    <property type="entry name" value="Beta-lactam-related"/>
</dbReference>
<dbReference type="Gene3D" id="3.40.710.10">
    <property type="entry name" value="DD-peptidase/beta-lactamase superfamily"/>
    <property type="match status" value="1"/>
</dbReference>
<gene>
    <name evidence="2" type="ORF">F6W96_33555</name>
</gene>
<dbReference type="EMBL" id="CP046173">
    <property type="protein sequence ID" value="QIS22529.1"/>
    <property type="molecule type" value="Genomic_DNA"/>
</dbReference>
<dbReference type="Proteomes" id="UP000500953">
    <property type="component" value="Chromosome"/>
</dbReference>
<dbReference type="PANTHER" id="PTHR46825">
    <property type="entry name" value="D-ALANYL-D-ALANINE-CARBOXYPEPTIDASE/ENDOPEPTIDASE AMPH"/>
    <property type="match status" value="1"/>
</dbReference>
<dbReference type="InterPro" id="IPR050491">
    <property type="entry name" value="AmpC-like"/>
</dbReference>
<sequence>MKFDPGTEQEYRGINYVLAALLIEKITGNPYGDEIGARILRPLGLAGTSVPGNDPTIPGRHVHGYLKMTDGQLKDITDYNQSEAWGEGEMISTTGDLDRFLAALFGGELLPPEVLARMFTLPSPDVRMTDGSPARYSMGLSTITVNGITLWGKTGERYGYNSAIFATRDQQRRVEYSFTPTTRDKSQTQMVQRITDAALHAD</sequence>
<evidence type="ECO:0000313" key="2">
    <source>
        <dbReference type="EMBL" id="QIS22529.1"/>
    </source>
</evidence>
<dbReference type="AlphaFoldDB" id="A0A6G9ZA89"/>
<dbReference type="PANTHER" id="PTHR46825:SF7">
    <property type="entry name" value="D-ALANYL-D-ALANINE CARBOXYPEPTIDASE"/>
    <property type="match status" value="1"/>
</dbReference>
<reference evidence="2 3" key="1">
    <citation type="journal article" date="2019" name="ACS Chem. Biol.">
        <title>Identification and Mobilization of a Cryptic Antibiotic Biosynthesis Gene Locus from a Human-Pathogenic Nocardia Isolate.</title>
        <authorList>
            <person name="Herisse M."/>
            <person name="Ishida K."/>
            <person name="Porter J.L."/>
            <person name="Howden B."/>
            <person name="Hertweck C."/>
            <person name="Stinear T.P."/>
            <person name="Pidot S.J."/>
        </authorList>
    </citation>
    <scope>NUCLEOTIDE SEQUENCE [LARGE SCALE GENOMIC DNA]</scope>
    <source>
        <strain evidence="2 3">AUSMDU00012715</strain>
    </source>
</reference>
<evidence type="ECO:0000259" key="1">
    <source>
        <dbReference type="Pfam" id="PF00144"/>
    </source>
</evidence>
<organism evidence="2 3">
    <name type="scientific">Nocardia terpenica</name>
    <dbReference type="NCBI Taxonomy" id="455432"/>
    <lineage>
        <taxon>Bacteria</taxon>
        <taxon>Bacillati</taxon>
        <taxon>Actinomycetota</taxon>
        <taxon>Actinomycetes</taxon>
        <taxon>Mycobacteriales</taxon>
        <taxon>Nocardiaceae</taxon>
        <taxon>Nocardia</taxon>
    </lineage>
</organism>
<dbReference type="SUPFAM" id="SSF56601">
    <property type="entry name" value="beta-lactamase/transpeptidase-like"/>
    <property type="match status" value="1"/>
</dbReference>
<protein>
    <submittedName>
        <fullName evidence="2">Serine hydrolase</fullName>
    </submittedName>
</protein>
<keyword evidence="2" id="KW-0378">Hydrolase</keyword>
<accession>A0A6G9ZA89</accession>
<dbReference type="Pfam" id="PF00144">
    <property type="entry name" value="Beta-lactamase"/>
    <property type="match status" value="1"/>
</dbReference>
<evidence type="ECO:0000313" key="3">
    <source>
        <dbReference type="Proteomes" id="UP000500953"/>
    </source>
</evidence>
<dbReference type="InterPro" id="IPR012338">
    <property type="entry name" value="Beta-lactam/transpept-like"/>
</dbReference>
<proteinExistence type="predicted"/>
<feature type="domain" description="Beta-lactamase-related" evidence="1">
    <location>
        <begin position="2"/>
        <end position="183"/>
    </location>
</feature>
<name>A0A6G9ZA89_9NOCA</name>